<proteinExistence type="predicted"/>
<name>A0AB37GF96_BACLI</name>
<gene>
    <name evidence="1" type="ORF">I6G80_15165</name>
</gene>
<reference evidence="1 2" key="1">
    <citation type="submission" date="2020-12" db="EMBL/GenBank/DDBJ databases">
        <title>FDA dAtabase for Regulatory Grade micrObial Sequences (FDA-ARGOS): Supporting development and validation of Infectious Disease Dx tests.</title>
        <authorList>
            <person name="Nelson B."/>
            <person name="Plummer A."/>
            <person name="Tallon L."/>
            <person name="Sadzewicz L."/>
            <person name="Zhao X."/>
            <person name="Boylan J."/>
            <person name="Ott S."/>
            <person name="Bowen H."/>
            <person name="Vavikolanu K."/>
            <person name="Mehta A."/>
            <person name="Aluvathingal J."/>
            <person name="Nadendla S."/>
            <person name="Myers T."/>
            <person name="Yan Y."/>
            <person name="Sichtig H."/>
        </authorList>
    </citation>
    <scope>NUCLEOTIDE SEQUENCE [LARGE SCALE GENOMIC DNA]</scope>
    <source>
        <strain evidence="1 2">FDAARGOS_923</strain>
    </source>
</reference>
<organism evidence="1 2">
    <name type="scientific">Bacillus licheniformis</name>
    <dbReference type="NCBI Taxonomy" id="1402"/>
    <lineage>
        <taxon>Bacteria</taxon>
        <taxon>Bacillati</taxon>
        <taxon>Bacillota</taxon>
        <taxon>Bacilli</taxon>
        <taxon>Bacillales</taxon>
        <taxon>Bacillaceae</taxon>
        <taxon>Bacillus</taxon>
    </lineage>
</organism>
<evidence type="ECO:0000313" key="1">
    <source>
        <dbReference type="EMBL" id="QPR71177.1"/>
    </source>
</evidence>
<dbReference type="EMBL" id="CP065647">
    <property type="protein sequence ID" value="QPR71177.1"/>
    <property type="molecule type" value="Genomic_DNA"/>
</dbReference>
<evidence type="ECO:0000313" key="2">
    <source>
        <dbReference type="Proteomes" id="UP000595038"/>
    </source>
</evidence>
<dbReference type="AlphaFoldDB" id="A0AB37GF96"/>
<evidence type="ECO:0008006" key="3">
    <source>
        <dbReference type="Google" id="ProtNLM"/>
    </source>
</evidence>
<dbReference type="RefSeq" id="WP_073425700.1">
    <property type="nucleotide sequence ID" value="NZ_CP065647.1"/>
</dbReference>
<protein>
    <recommendedName>
        <fullName evidence="3">Group-specific protein</fullName>
    </recommendedName>
</protein>
<dbReference type="Proteomes" id="UP000595038">
    <property type="component" value="Chromosome"/>
</dbReference>
<accession>A0AB37GF96</accession>
<sequence length="230" mass="27370">MPISFTATTPSKYYSFSFEKFMDLDIFKSNLGSLPFFKKWKKFWLETFKEEDEFLKSNLDSVVNPIKRLESKPEYIGMYEMYNFEYVTPVGSYFYKFDVEKMKYLVHHHNIQVENIDTEFIYVDPSTPFIQSKVIDSRLPFLVRFYGAEKPFLCVDGNKRMRAKIGIEKINTVNAYLFGEPHRNAIFFEKLDMYFYAFHHEVDCLFFALETGLSADKIYELTHMGQLKKT</sequence>